<sequence length="139" mass="16575">MFGGLVPFNRRTREIENIFERMFHEDFGLPALSTGMRVDIKEEEKQYVLEAEIPGVDKEQINIDYRNDYLTISVENTEEVNEERDHYIRRERKMGRTSRSFYVENIRSEGIQAKYENGILKIVLPKDENKKTTKRIEIQ</sequence>
<accession>A0A1M6Q7B4</accession>
<evidence type="ECO:0000259" key="3">
    <source>
        <dbReference type="PROSITE" id="PS01031"/>
    </source>
</evidence>
<dbReference type="InterPro" id="IPR002068">
    <property type="entry name" value="A-crystallin/Hsp20_dom"/>
</dbReference>
<dbReference type="InterPro" id="IPR031107">
    <property type="entry name" value="Small_HSP"/>
</dbReference>
<dbReference type="PANTHER" id="PTHR11527">
    <property type="entry name" value="HEAT-SHOCK PROTEIN 20 FAMILY MEMBER"/>
    <property type="match status" value="1"/>
</dbReference>
<dbReference type="OrthoDB" id="9811615at2"/>
<evidence type="ECO:0000313" key="4">
    <source>
        <dbReference type="EMBL" id="SHK16026.1"/>
    </source>
</evidence>
<evidence type="ECO:0000256" key="1">
    <source>
        <dbReference type="PROSITE-ProRule" id="PRU00285"/>
    </source>
</evidence>
<dbReference type="Pfam" id="PF00011">
    <property type="entry name" value="HSP20"/>
    <property type="match status" value="1"/>
</dbReference>
<keyword evidence="4" id="KW-0346">Stress response</keyword>
<comment type="similarity">
    <text evidence="1 2">Belongs to the small heat shock protein (HSP20) family.</text>
</comment>
<dbReference type="InterPro" id="IPR008978">
    <property type="entry name" value="HSP20-like_chaperone"/>
</dbReference>
<evidence type="ECO:0000256" key="2">
    <source>
        <dbReference type="RuleBase" id="RU003616"/>
    </source>
</evidence>
<dbReference type="AlphaFoldDB" id="A0A1M6Q7B4"/>
<dbReference type="RefSeq" id="WP_110942722.1">
    <property type="nucleotide sequence ID" value="NZ_FQZV01000082.1"/>
</dbReference>
<dbReference type="CDD" id="cd06471">
    <property type="entry name" value="ACD_LpsHSP_like"/>
    <property type="match status" value="1"/>
</dbReference>
<evidence type="ECO:0000313" key="5">
    <source>
        <dbReference type="Proteomes" id="UP000184536"/>
    </source>
</evidence>
<dbReference type="STRING" id="1121919.SAMN02745975_03778"/>
<feature type="domain" description="SHSP" evidence="3">
    <location>
        <begin position="29"/>
        <end position="139"/>
    </location>
</feature>
<gene>
    <name evidence="4" type="ORF">SAMN02745975_03778</name>
</gene>
<protein>
    <submittedName>
        <fullName evidence="4">Heat shock protein Hsp20</fullName>
    </submittedName>
</protein>
<reference evidence="5" key="1">
    <citation type="submission" date="2016-11" db="EMBL/GenBank/DDBJ databases">
        <authorList>
            <person name="Varghese N."/>
            <person name="Submissions S."/>
        </authorList>
    </citation>
    <scope>NUCLEOTIDE SEQUENCE [LARGE SCALE GENOMIC DNA]</scope>
    <source>
        <strain evidence="5">DSM 17957</strain>
    </source>
</reference>
<proteinExistence type="inferred from homology"/>
<dbReference type="PROSITE" id="PS01031">
    <property type="entry name" value="SHSP"/>
    <property type="match status" value="1"/>
</dbReference>
<dbReference type="SUPFAM" id="SSF49764">
    <property type="entry name" value="HSP20-like chaperones"/>
    <property type="match status" value="1"/>
</dbReference>
<organism evidence="4 5">
    <name type="scientific">Geosporobacter subterraneus DSM 17957</name>
    <dbReference type="NCBI Taxonomy" id="1121919"/>
    <lineage>
        <taxon>Bacteria</taxon>
        <taxon>Bacillati</taxon>
        <taxon>Bacillota</taxon>
        <taxon>Clostridia</taxon>
        <taxon>Peptostreptococcales</taxon>
        <taxon>Thermotaleaceae</taxon>
        <taxon>Geosporobacter</taxon>
    </lineage>
</organism>
<dbReference type="EMBL" id="FQZV01000082">
    <property type="protein sequence ID" value="SHK16026.1"/>
    <property type="molecule type" value="Genomic_DNA"/>
</dbReference>
<dbReference type="Proteomes" id="UP000184536">
    <property type="component" value="Unassembled WGS sequence"/>
</dbReference>
<name>A0A1M6Q7B4_9FIRM</name>
<dbReference type="Gene3D" id="2.60.40.790">
    <property type="match status" value="1"/>
</dbReference>
<keyword evidence="5" id="KW-1185">Reference proteome</keyword>